<dbReference type="Pfam" id="PF07044">
    <property type="entry name" value="DUF1329"/>
    <property type="match status" value="1"/>
</dbReference>
<comment type="caution">
    <text evidence="1">The sequence shown here is derived from an EMBL/GenBank/DDBJ whole genome shotgun (WGS) entry which is preliminary data.</text>
</comment>
<protein>
    <recommendedName>
        <fullName evidence="3">DUF1329 domain-containing protein</fullName>
    </recommendedName>
</protein>
<dbReference type="Proteomes" id="UP000189670">
    <property type="component" value="Unassembled WGS sequence"/>
</dbReference>
<dbReference type="InterPro" id="IPR010752">
    <property type="entry name" value="DUF1329"/>
</dbReference>
<dbReference type="Gene3D" id="2.50.20.10">
    <property type="entry name" value="Lipoprotein localisation LolA/LolB/LppX"/>
    <property type="match status" value="1"/>
</dbReference>
<name>A0A1V1NZC1_9BACT</name>
<organism evidence="1 2">
    <name type="scientific">Candidatus Magnetoglobus multicellularis str. Araruama</name>
    <dbReference type="NCBI Taxonomy" id="890399"/>
    <lineage>
        <taxon>Bacteria</taxon>
        <taxon>Pseudomonadati</taxon>
        <taxon>Thermodesulfobacteriota</taxon>
        <taxon>Desulfobacteria</taxon>
        <taxon>Desulfobacterales</taxon>
        <taxon>Desulfobacteraceae</taxon>
        <taxon>Candidatus Magnetoglobus</taxon>
    </lineage>
</organism>
<accession>A0A1V1NZC1</accession>
<sequence length="334" mass="37351">MDKFKKQGIIYFIILIMGGVSAWAKVSVHEAKKLGVTGTPLIPTGATRAGNADGSIPEWTGGIKSPPVGYKEGDFHPMPFPDDKPLFTITCENFEQHKEYLTGGMVALFKTYPKTFKMNIYKTYRTASSPDWVYKASLENAVAAELIEDGNGITNARATSPFPIPKNGLEAIWNHVLHHRLHSLARCIVQAATSRDGQYLLIKTTEKILCPYANPNGKLKRILEDNIFIYGLQIITSPARLAGTATLVHDTINQVKNPRRAWEYNIGQRRVRRAPNVAYDYPRNASDGLRTTDDWDFYNGAPDRYNWKLVGKKESTLLTIVISSTATTLNMLIF</sequence>
<proteinExistence type="predicted"/>
<reference evidence="2" key="1">
    <citation type="submission" date="2012-11" db="EMBL/GenBank/DDBJ databases">
        <authorList>
            <person name="Lucero-Rivera Y.E."/>
            <person name="Tovar-Ramirez D."/>
        </authorList>
    </citation>
    <scope>NUCLEOTIDE SEQUENCE [LARGE SCALE GENOMIC DNA]</scope>
    <source>
        <strain evidence="2">Araruama</strain>
    </source>
</reference>
<dbReference type="EMBL" id="ATBP01001163">
    <property type="protein sequence ID" value="ETR67903.1"/>
    <property type="molecule type" value="Genomic_DNA"/>
</dbReference>
<evidence type="ECO:0008006" key="3">
    <source>
        <dbReference type="Google" id="ProtNLM"/>
    </source>
</evidence>
<evidence type="ECO:0000313" key="2">
    <source>
        <dbReference type="Proteomes" id="UP000189670"/>
    </source>
</evidence>
<evidence type="ECO:0000313" key="1">
    <source>
        <dbReference type="EMBL" id="ETR67903.1"/>
    </source>
</evidence>
<gene>
    <name evidence="1" type="ORF">OMM_04882</name>
</gene>
<dbReference type="AlphaFoldDB" id="A0A1V1NZC1"/>